<keyword evidence="1" id="KW-1133">Transmembrane helix</keyword>
<evidence type="ECO:0000256" key="1">
    <source>
        <dbReference type="SAM" id="Phobius"/>
    </source>
</evidence>
<sequence>MPRPPTTIAIATSRLSLAAHGSCAAAVAGVVGVGVAPVAGVLAGALLGGVLVTLARPRFQGELHGTPKATGGAEWSWRDSAAQAWQPVSLRCDYLGPWLIGLRLDGRRLWLWPDSSDVESLRRLRRELLPLP</sequence>
<dbReference type="EMBL" id="SNWH01000036">
    <property type="protein sequence ID" value="TDN96165.1"/>
    <property type="molecule type" value="Genomic_DNA"/>
</dbReference>
<evidence type="ECO:0008006" key="5">
    <source>
        <dbReference type="Google" id="ProtNLM"/>
    </source>
</evidence>
<feature type="transmembrane region" description="Helical" evidence="1">
    <location>
        <begin position="34"/>
        <end position="55"/>
    </location>
</feature>
<keyword evidence="1" id="KW-0472">Membrane</keyword>
<comment type="caution">
    <text evidence="3">The sequence shown here is derived from an EMBL/GenBank/DDBJ whole genome shotgun (WGS) entry which is preliminary data.</text>
</comment>
<feature type="chain" id="PRO_5020386003" description="Toxin CptA" evidence="2">
    <location>
        <begin position="25"/>
        <end position="132"/>
    </location>
</feature>
<evidence type="ECO:0000256" key="2">
    <source>
        <dbReference type="SAM" id="SignalP"/>
    </source>
</evidence>
<dbReference type="Proteomes" id="UP000295150">
    <property type="component" value="Unassembled WGS sequence"/>
</dbReference>
<protein>
    <recommendedName>
        <fullName evidence="5">Toxin CptA</fullName>
    </recommendedName>
</protein>
<gene>
    <name evidence="3" type="ORF">DFO68_1369</name>
</gene>
<keyword evidence="2" id="KW-0732">Signal</keyword>
<organism evidence="3 4">
    <name type="scientific">Halomonas ventosae</name>
    <dbReference type="NCBI Taxonomy" id="229007"/>
    <lineage>
        <taxon>Bacteria</taxon>
        <taxon>Pseudomonadati</taxon>
        <taxon>Pseudomonadota</taxon>
        <taxon>Gammaproteobacteria</taxon>
        <taxon>Oceanospirillales</taxon>
        <taxon>Halomonadaceae</taxon>
        <taxon>Halomonas</taxon>
    </lineage>
</organism>
<keyword evidence="1" id="KW-0812">Transmembrane</keyword>
<name>A0A4R6GP16_9GAMM</name>
<proteinExistence type="predicted"/>
<evidence type="ECO:0000313" key="4">
    <source>
        <dbReference type="Proteomes" id="UP000295150"/>
    </source>
</evidence>
<dbReference type="AlphaFoldDB" id="A0A4R6GP16"/>
<feature type="signal peptide" evidence="2">
    <location>
        <begin position="1"/>
        <end position="24"/>
    </location>
</feature>
<reference evidence="3 4" key="1">
    <citation type="submission" date="2019-03" db="EMBL/GenBank/DDBJ databases">
        <title>Freshwater and sediment microbial communities from various areas in North America, analyzing microbe dynamics in response to fracking.</title>
        <authorList>
            <person name="Lamendella R."/>
        </authorList>
    </citation>
    <scope>NUCLEOTIDE SEQUENCE [LARGE SCALE GENOMIC DNA]</scope>
    <source>
        <strain evidence="3 4">1_TX</strain>
    </source>
</reference>
<accession>A0A4R6GP16</accession>
<evidence type="ECO:0000313" key="3">
    <source>
        <dbReference type="EMBL" id="TDN96165.1"/>
    </source>
</evidence>
<keyword evidence="4" id="KW-1185">Reference proteome</keyword>